<dbReference type="PANTHER" id="PTHR14969">
    <property type="entry name" value="SPHINGOSINE-1-PHOSPHATE PHOSPHOHYDROLASE"/>
    <property type="match status" value="1"/>
</dbReference>
<dbReference type="InterPro" id="IPR036938">
    <property type="entry name" value="PAP2/HPO_sf"/>
</dbReference>
<evidence type="ECO:0000259" key="2">
    <source>
        <dbReference type="SMART" id="SM00014"/>
    </source>
</evidence>
<feature type="transmembrane region" description="Helical" evidence="1">
    <location>
        <begin position="188"/>
        <end position="205"/>
    </location>
</feature>
<dbReference type="Pfam" id="PF01569">
    <property type="entry name" value="PAP2"/>
    <property type="match status" value="1"/>
</dbReference>
<evidence type="ECO:0000313" key="3">
    <source>
        <dbReference type="EMBL" id="OVE86084.1"/>
    </source>
</evidence>
<gene>
    <name evidence="3" type="ORF">B2G88_04630</name>
</gene>
<name>A0A202ECW5_9EURY</name>
<dbReference type="SMART" id="SM00014">
    <property type="entry name" value="acidPPc"/>
    <property type="match status" value="1"/>
</dbReference>
<dbReference type="RefSeq" id="WP_087714097.1">
    <property type="nucleotide sequence ID" value="NZ_MWPH01000001.1"/>
</dbReference>
<dbReference type="AlphaFoldDB" id="A0A202ECW5"/>
<dbReference type="Proteomes" id="UP000196084">
    <property type="component" value="Unassembled WGS sequence"/>
</dbReference>
<keyword evidence="1" id="KW-0812">Transmembrane</keyword>
<feature type="domain" description="Phosphatidic acid phosphatase type 2/haloperoxidase" evidence="2">
    <location>
        <begin position="57"/>
        <end position="176"/>
    </location>
</feature>
<reference evidence="3 4" key="1">
    <citation type="submission" date="2017-02" db="EMBL/GenBank/DDBJ databases">
        <title>Natronthermophilus aegyptiacus gen. nov.,sp. nov., an aerobic, extremely halophilic alkalithermophilic archaeon isolated from the athalassohaline Wadi An Natrun, Egypt.</title>
        <authorList>
            <person name="Zhao B."/>
        </authorList>
    </citation>
    <scope>NUCLEOTIDE SEQUENCE [LARGE SCALE GENOMIC DNA]</scope>
    <source>
        <strain evidence="3 4">CGMCC 1.3597</strain>
    </source>
</reference>
<evidence type="ECO:0000313" key="4">
    <source>
        <dbReference type="Proteomes" id="UP000196084"/>
    </source>
</evidence>
<dbReference type="InterPro" id="IPR000326">
    <property type="entry name" value="PAP2/HPO"/>
</dbReference>
<dbReference type="EMBL" id="MWPH01000001">
    <property type="protein sequence ID" value="OVE86084.1"/>
    <property type="molecule type" value="Genomic_DNA"/>
</dbReference>
<feature type="transmembrane region" description="Helical" evidence="1">
    <location>
        <begin position="211"/>
        <end position="230"/>
    </location>
</feature>
<feature type="transmembrane region" description="Helical" evidence="1">
    <location>
        <begin position="161"/>
        <end position="179"/>
    </location>
</feature>
<dbReference type="PANTHER" id="PTHR14969:SF13">
    <property type="entry name" value="AT30094P"/>
    <property type="match status" value="1"/>
</dbReference>
<keyword evidence="4" id="KW-1185">Reference proteome</keyword>
<comment type="caution">
    <text evidence="3">The sequence shown here is derived from an EMBL/GenBank/DDBJ whole genome shotgun (WGS) entry which is preliminary data.</text>
</comment>
<feature type="transmembrane region" description="Helical" evidence="1">
    <location>
        <begin position="18"/>
        <end position="45"/>
    </location>
</feature>
<feature type="transmembrane region" description="Helical" evidence="1">
    <location>
        <begin position="274"/>
        <end position="291"/>
    </location>
</feature>
<keyword evidence="1" id="KW-0472">Membrane</keyword>
<proteinExistence type="predicted"/>
<dbReference type="OrthoDB" id="10182at2157"/>
<organism evidence="3 4">
    <name type="scientific">Natronolimnobius baerhuensis</name>
    <dbReference type="NCBI Taxonomy" id="253108"/>
    <lineage>
        <taxon>Archaea</taxon>
        <taxon>Methanobacteriati</taxon>
        <taxon>Methanobacteriota</taxon>
        <taxon>Stenosarchaea group</taxon>
        <taxon>Halobacteria</taxon>
        <taxon>Halobacteriales</taxon>
        <taxon>Natrialbaceae</taxon>
        <taxon>Natronolimnobius</taxon>
    </lineage>
</organism>
<accession>A0A202ECW5</accession>
<dbReference type="SUPFAM" id="SSF48317">
    <property type="entry name" value="Acid phosphatase/Vanadium-dependent haloperoxidase"/>
    <property type="match status" value="1"/>
</dbReference>
<protein>
    <submittedName>
        <fullName evidence="3">Phosphoesterase PA-phosphatase</fullName>
    </submittedName>
</protein>
<evidence type="ECO:0000256" key="1">
    <source>
        <dbReference type="SAM" id="Phobius"/>
    </source>
</evidence>
<sequence length="304" mass="32001">MARGIGEFDLIQGSIPDWLAVVFALLTQLGDIWFLVLVLTALYWFDARERDDVATVAGVTLAGMGLYKGLKEVFGLPRPKQPLLEPAVLPQLVQPLYEATATAGGYGFPSGHAVNTTVVYVGLATVLSVGTARRRYALAGALVALVSFTRVALGVHYLVDVVVGVLVGFALLGAAWVLLEREFSDRPTIAFALGIGFCAFFFVTSDGTRDALFLLAGSLGAFAGWQLVMLSRELVSRAEGQRGRSLIRRGSAGALAMGPLLVALAGPLELVTTGAGLVGLATALVVVIPVVQQADQLSSLSVRM</sequence>
<keyword evidence="1" id="KW-1133">Transmembrane helix</keyword>
<dbReference type="Gene3D" id="1.20.144.10">
    <property type="entry name" value="Phosphatidic acid phosphatase type 2/haloperoxidase"/>
    <property type="match status" value="1"/>
</dbReference>